<dbReference type="GeneTree" id="ENSGT00390000002237"/>
<dbReference type="STRING" id="8187.ENSLCAP00010055369"/>
<dbReference type="InParanoid" id="A0A4W6FWP8"/>
<dbReference type="InterPro" id="IPR025504">
    <property type="entry name" value="GLUCM_C"/>
</dbReference>
<evidence type="ECO:0000259" key="4">
    <source>
        <dbReference type="Pfam" id="PF14336"/>
    </source>
</evidence>
<dbReference type="InterPro" id="IPR038021">
    <property type="entry name" value="Putative_hydro-lyase"/>
</dbReference>
<keyword evidence="6" id="KW-1185">Reference proteome</keyword>
<reference evidence="5" key="3">
    <citation type="submission" date="2025-09" db="UniProtKB">
        <authorList>
            <consortium name="Ensembl"/>
        </authorList>
    </citation>
    <scope>IDENTIFICATION</scope>
</reference>
<organism evidence="5 6">
    <name type="scientific">Lates calcarifer</name>
    <name type="common">Barramundi</name>
    <name type="synonym">Holocentrus calcarifer</name>
    <dbReference type="NCBI Taxonomy" id="8187"/>
    <lineage>
        <taxon>Eukaryota</taxon>
        <taxon>Metazoa</taxon>
        <taxon>Chordata</taxon>
        <taxon>Craniata</taxon>
        <taxon>Vertebrata</taxon>
        <taxon>Euteleostomi</taxon>
        <taxon>Actinopterygii</taxon>
        <taxon>Neopterygii</taxon>
        <taxon>Teleostei</taxon>
        <taxon>Neoteleostei</taxon>
        <taxon>Acanthomorphata</taxon>
        <taxon>Carangaria</taxon>
        <taxon>Carangaria incertae sedis</taxon>
        <taxon>Centropomidae</taxon>
        <taxon>Lates</taxon>
    </lineage>
</organism>
<reference evidence="6" key="1">
    <citation type="submission" date="2015-09" db="EMBL/GenBank/DDBJ databases">
        <authorList>
            <person name="Sai Rama Sridatta P."/>
        </authorList>
    </citation>
    <scope>NUCLEOTIDE SEQUENCE [LARGE SCALE GENOMIC DNA]</scope>
</reference>
<dbReference type="AlphaFoldDB" id="A0A4W6FWP8"/>
<dbReference type="Pfam" id="PF07286">
    <property type="entry name" value="D-Glu_cyclase"/>
    <property type="match status" value="1"/>
</dbReference>
<name>A0A4W6FWP8_LATCA</name>
<feature type="domain" description="D-glutamate cyclase-like C-terminal" evidence="4">
    <location>
        <begin position="158"/>
        <end position="465"/>
    </location>
</feature>
<evidence type="ECO:0000256" key="3">
    <source>
        <dbReference type="SAM" id="SignalP"/>
    </source>
</evidence>
<dbReference type="InterPro" id="IPR009906">
    <property type="entry name" value="D-Glu_cyclase"/>
</dbReference>
<dbReference type="GO" id="GO:0006536">
    <property type="term" value="P:glutamate metabolic process"/>
    <property type="evidence" value="ECO:0007669"/>
    <property type="project" value="TreeGrafter"/>
</dbReference>
<protein>
    <submittedName>
        <fullName evidence="5">D-glutamate cyclase</fullName>
    </submittedName>
</protein>
<evidence type="ECO:0000313" key="5">
    <source>
        <dbReference type="Ensembl" id="ENSLCAP00010055369.1"/>
    </source>
</evidence>
<evidence type="ECO:0000313" key="6">
    <source>
        <dbReference type="Proteomes" id="UP000314980"/>
    </source>
</evidence>
<dbReference type="Ensembl" id="ENSLCAT00010056858.1">
    <property type="protein sequence ID" value="ENSLCAP00010055369.1"/>
    <property type="gene ID" value="ENSLCAG00010025832.1"/>
</dbReference>
<accession>A0A4W6FWP8</accession>
<dbReference type="GO" id="GO:0047820">
    <property type="term" value="F:D-glutamate cyclase activity"/>
    <property type="evidence" value="ECO:0007669"/>
    <property type="project" value="TreeGrafter"/>
</dbReference>
<dbReference type="PANTHER" id="PTHR32022:SF10">
    <property type="entry name" value="D-GLUTAMATE CYCLASE, MITOCHONDRIAL"/>
    <property type="match status" value="1"/>
</dbReference>
<keyword evidence="2" id="KW-0456">Lyase</keyword>
<keyword evidence="3" id="KW-0732">Signal</keyword>
<comment type="similarity">
    <text evidence="1">Belongs to the D-glutamate cyclase family.</text>
</comment>
<dbReference type="Pfam" id="PF14336">
    <property type="entry name" value="GLUCM-like_C"/>
    <property type="match status" value="1"/>
</dbReference>
<dbReference type="SUPFAM" id="SSF160920">
    <property type="entry name" value="PSTPO5379-like"/>
    <property type="match status" value="1"/>
</dbReference>
<reference evidence="5" key="2">
    <citation type="submission" date="2025-08" db="UniProtKB">
        <authorList>
            <consortium name="Ensembl"/>
        </authorList>
    </citation>
    <scope>IDENTIFICATION</scope>
</reference>
<sequence>MSWALWSLSFLIITLNSFTVTHIRSLNSVTICVCVCVCVCVKTAVPCIPAGVFSCPLVATMRPVPAAMLDAAVKVTNLNPLAHGAPVHHRRTRKCHSKLTNIMFFYLSEPSLAFSHSPGCMFLTDSPDSSPVTKPNPELTPLCFLVSHNPLFLQLGISESSQRGIRALSVQDELLCSCLALSHSSSVAITTGFPTHYMHSPPDETDGPPGAIAMATMLLALGKQVTMVTDRRAVEMNQAIIDEAVKTGVLKTAIPLVTFEDHGPDSALHFLCHHGDPNRPRYDHLVAIERSGRAEDGNYYNMRGVNIKHLVDPIDNLFIAAKNIPGITTTGIGDGGNELGMGKVKEKVKSLMPNGSLIACDIPADNAVTAGVSNWGGYAVACALYLLHTCPSHQRYLRKGLGVEHIPPQEQLQDWTANLPSVDKEESFLSTLVRFGIRSGKTGNLAMEVDGLTFHPTHSDIITRLLEVTLSSTSQNP</sequence>
<evidence type="ECO:0000256" key="2">
    <source>
        <dbReference type="ARBA" id="ARBA00023239"/>
    </source>
</evidence>
<dbReference type="Gene3D" id="3.30.2040.10">
    <property type="entry name" value="PSTPO5379-like domain"/>
    <property type="match status" value="1"/>
</dbReference>
<feature type="signal peptide" evidence="3">
    <location>
        <begin position="1"/>
        <end position="25"/>
    </location>
</feature>
<proteinExistence type="inferred from homology"/>
<dbReference type="PANTHER" id="PTHR32022">
    <property type="entry name" value="D-GLUTAMATE CYCLASE, MITOCHONDRIAL"/>
    <property type="match status" value="1"/>
</dbReference>
<evidence type="ECO:0000256" key="1">
    <source>
        <dbReference type="ARBA" id="ARBA00007896"/>
    </source>
</evidence>
<feature type="chain" id="PRO_5021500523" evidence="3">
    <location>
        <begin position="26"/>
        <end position="477"/>
    </location>
</feature>
<dbReference type="Proteomes" id="UP000314980">
    <property type="component" value="Unassembled WGS sequence"/>
</dbReference>
<dbReference type="Gene3D" id="3.90.1640.20">
    <property type="entry name" value="TON_0340"/>
    <property type="match status" value="1"/>
</dbReference>